<feature type="domain" description="C2H2-type" evidence="15">
    <location>
        <begin position="202"/>
        <end position="229"/>
    </location>
</feature>
<dbReference type="PANTHER" id="PTHR24392">
    <property type="entry name" value="ZINC FINGER PROTEIN"/>
    <property type="match status" value="1"/>
</dbReference>
<dbReference type="Proteomes" id="UP001162162">
    <property type="component" value="Unassembled WGS sequence"/>
</dbReference>
<evidence type="ECO:0000256" key="4">
    <source>
        <dbReference type="ARBA" id="ARBA00013638"/>
    </source>
</evidence>
<dbReference type="GO" id="GO:0003677">
    <property type="term" value="F:DNA binding"/>
    <property type="evidence" value="ECO:0007669"/>
    <property type="project" value="UniProtKB-KW"/>
</dbReference>
<keyword evidence="7" id="KW-0479">Metal-binding</keyword>
<evidence type="ECO:0000256" key="3">
    <source>
        <dbReference type="ARBA" id="ARBA00007746"/>
    </source>
</evidence>
<comment type="function">
    <text evidence="1">Gap class segmentation protein that controls development of head structures.</text>
</comment>
<evidence type="ECO:0000313" key="16">
    <source>
        <dbReference type="EMBL" id="KAJ8961279.1"/>
    </source>
</evidence>
<comment type="subcellular location">
    <subcellularLocation>
        <location evidence="2">Nucleus</location>
    </subcellularLocation>
</comment>
<feature type="compositionally biased region" description="Polar residues" evidence="14">
    <location>
        <begin position="370"/>
        <end position="385"/>
    </location>
</feature>
<sequence>MFISTMMKRKREDEESETYDDELKEILACKYCSYETVNIDELDKHIVCHELEEECEEQNVLVSGTSRKKKTTKECPADVYVCSLCDYFTKRKHDLPKHLLTHSAPGTTTIYKCSQCPYETKRKNDMPKHMLAHCTDVQMFKCPDCPYQTKRKSDLPKHLLCHKPPGEVPLYKCDFCPYVTKRKGDLPKHVLNHKDFPNLKLFNCSECEYKTKRKNDLHKHMLIHCDRHVAGVFKCLKCTYATDKVNKFSKHALSDCRICEDVINLEHLIGVEGDEIQFIGESDEEEVEYGEVYSEENDDEVNIKDEPGEYLGEQYQCCETPDPTLENYRDEIRRKHGVFNINLGEFSVDSESNCQSQMVDTEEQDYLEPENNNQEEYSNVSKNKC</sequence>
<keyword evidence="9 13" id="KW-0863">Zinc-finger</keyword>
<keyword evidence="11" id="KW-0238">DNA-binding</keyword>
<keyword evidence="5" id="KW-0217">Developmental protein</keyword>
<evidence type="ECO:0000256" key="6">
    <source>
        <dbReference type="ARBA" id="ARBA00022492"/>
    </source>
</evidence>
<keyword evidence="17" id="KW-1185">Reference proteome</keyword>
<keyword evidence="8" id="KW-0677">Repeat</keyword>
<comment type="caution">
    <text evidence="16">The sequence shown here is derived from an EMBL/GenBank/DDBJ whole genome shotgun (WGS) entry which is preliminary data.</text>
</comment>
<evidence type="ECO:0000256" key="14">
    <source>
        <dbReference type="SAM" id="MobiDB-lite"/>
    </source>
</evidence>
<dbReference type="Gene3D" id="3.30.160.60">
    <property type="entry name" value="Classic Zinc Finger"/>
    <property type="match status" value="3"/>
</dbReference>
<gene>
    <name evidence="16" type="ORF">NQ318_008964</name>
</gene>
<evidence type="ECO:0000256" key="10">
    <source>
        <dbReference type="ARBA" id="ARBA00022833"/>
    </source>
</evidence>
<keyword evidence="12" id="KW-0539">Nucleus</keyword>
<evidence type="ECO:0000256" key="9">
    <source>
        <dbReference type="ARBA" id="ARBA00022771"/>
    </source>
</evidence>
<dbReference type="InterPro" id="IPR013087">
    <property type="entry name" value="Znf_C2H2_type"/>
</dbReference>
<evidence type="ECO:0000256" key="11">
    <source>
        <dbReference type="ARBA" id="ARBA00023125"/>
    </source>
</evidence>
<evidence type="ECO:0000259" key="15">
    <source>
        <dbReference type="PROSITE" id="PS50157"/>
    </source>
</evidence>
<feature type="compositionally biased region" description="Polar residues" evidence="14">
    <location>
        <begin position="350"/>
        <end position="359"/>
    </location>
</feature>
<evidence type="ECO:0000256" key="8">
    <source>
        <dbReference type="ARBA" id="ARBA00022737"/>
    </source>
</evidence>
<evidence type="ECO:0000256" key="2">
    <source>
        <dbReference type="ARBA" id="ARBA00004123"/>
    </source>
</evidence>
<dbReference type="SMART" id="SM00355">
    <property type="entry name" value="ZnF_C2H2"/>
    <property type="match status" value="7"/>
</dbReference>
<proteinExistence type="inferred from homology"/>
<keyword evidence="10" id="KW-0862">Zinc</keyword>
<feature type="domain" description="C2H2-type" evidence="15">
    <location>
        <begin position="80"/>
        <end position="107"/>
    </location>
</feature>
<evidence type="ECO:0000256" key="12">
    <source>
        <dbReference type="ARBA" id="ARBA00023242"/>
    </source>
</evidence>
<dbReference type="PANTHER" id="PTHR24392:SF49">
    <property type="entry name" value="PROTEIN HUNCHBACK"/>
    <property type="match status" value="1"/>
</dbReference>
<evidence type="ECO:0000256" key="1">
    <source>
        <dbReference type="ARBA" id="ARBA00003983"/>
    </source>
</evidence>
<evidence type="ECO:0000256" key="7">
    <source>
        <dbReference type="ARBA" id="ARBA00022723"/>
    </source>
</evidence>
<evidence type="ECO:0000256" key="13">
    <source>
        <dbReference type="PROSITE-ProRule" id="PRU00042"/>
    </source>
</evidence>
<organism evidence="16 17">
    <name type="scientific">Aromia moschata</name>
    <dbReference type="NCBI Taxonomy" id="1265417"/>
    <lineage>
        <taxon>Eukaryota</taxon>
        <taxon>Metazoa</taxon>
        <taxon>Ecdysozoa</taxon>
        <taxon>Arthropoda</taxon>
        <taxon>Hexapoda</taxon>
        <taxon>Insecta</taxon>
        <taxon>Pterygota</taxon>
        <taxon>Neoptera</taxon>
        <taxon>Endopterygota</taxon>
        <taxon>Coleoptera</taxon>
        <taxon>Polyphaga</taxon>
        <taxon>Cucujiformia</taxon>
        <taxon>Chrysomeloidea</taxon>
        <taxon>Cerambycidae</taxon>
        <taxon>Cerambycinae</taxon>
        <taxon>Callichromatini</taxon>
        <taxon>Aromia</taxon>
    </lineage>
</organism>
<dbReference type="GO" id="GO:0008270">
    <property type="term" value="F:zinc ion binding"/>
    <property type="evidence" value="ECO:0007669"/>
    <property type="project" value="UniProtKB-KW"/>
</dbReference>
<dbReference type="SUPFAM" id="SSF57667">
    <property type="entry name" value="beta-beta-alpha zinc fingers"/>
    <property type="match status" value="2"/>
</dbReference>
<dbReference type="PROSITE" id="PS50157">
    <property type="entry name" value="ZINC_FINGER_C2H2_2"/>
    <property type="match status" value="2"/>
</dbReference>
<reference evidence="16" key="1">
    <citation type="journal article" date="2023" name="Insect Mol. Biol.">
        <title>Genome sequencing provides insights into the evolution of gene families encoding plant cell wall-degrading enzymes in longhorned beetles.</title>
        <authorList>
            <person name="Shin N.R."/>
            <person name="Okamura Y."/>
            <person name="Kirsch R."/>
            <person name="Pauchet Y."/>
        </authorList>
    </citation>
    <scope>NUCLEOTIDE SEQUENCE</scope>
    <source>
        <strain evidence="16">AMC_N1</strain>
    </source>
</reference>
<evidence type="ECO:0000313" key="17">
    <source>
        <dbReference type="Proteomes" id="UP001162162"/>
    </source>
</evidence>
<dbReference type="AlphaFoldDB" id="A0AAV8ZCD4"/>
<feature type="region of interest" description="Disordered" evidence="14">
    <location>
        <begin position="350"/>
        <end position="385"/>
    </location>
</feature>
<dbReference type="GO" id="GO:0005634">
    <property type="term" value="C:nucleus"/>
    <property type="evidence" value="ECO:0007669"/>
    <property type="project" value="UniProtKB-SubCell"/>
</dbReference>
<evidence type="ECO:0000256" key="5">
    <source>
        <dbReference type="ARBA" id="ARBA00022473"/>
    </source>
</evidence>
<accession>A0AAV8ZCD4</accession>
<name>A0AAV8ZCD4_9CUCU</name>
<dbReference type="EMBL" id="JAPWTK010000006">
    <property type="protein sequence ID" value="KAJ8961279.1"/>
    <property type="molecule type" value="Genomic_DNA"/>
</dbReference>
<protein>
    <recommendedName>
        <fullName evidence="4">Protein hunchback</fullName>
    </recommendedName>
</protein>
<comment type="similarity">
    <text evidence="3">Belongs to the hunchback C2H2-type zinc-finger protein family.</text>
</comment>
<dbReference type="InterPro" id="IPR036236">
    <property type="entry name" value="Znf_C2H2_sf"/>
</dbReference>
<dbReference type="Pfam" id="PF13909">
    <property type="entry name" value="zf-H2C2_5"/>
    <property type="match status" value="2"/>
</dbReference>
<dbReference type="GO" id="GO:0035282">
    <property type="term" value="P:segmentation"/>
    <property type="evidence" value="ECO:0007669"/>
    <property type="project" value="UniProtKB-KW"/>
</dbReference>
<keyword evidence="6" id="KW-0302">Gap protein</keyword>